<sequence>MTSRISSVAGFVADVTASAAADAILMSLCPPAGTAVTVMRHVGIHAISAAVGSSTGKSIRDQVEETVETIRSMNQS</sequence>
<evidence type="ECO:0000313" key="1">
    <source>
        <dbReference type="EMBL" id="DAD74501.1"/>
    </source>
</evidence>
<accession>A0A8S5LWS9</accession>
<name>A0A8S5LWS9_9CAUD</name>
<organism evidence="1">
    <name type="scientific">Siphoviridae sp. ctPL34</name>
    <dbReference type="NCBI Taxonomy" id="2826322"/>
    <lineage>
        <taxon>Viruses</taxon>
        <taxon>Duplodnaviria</taxon>
        <taxon>Heunggongvirae</taxon>
        <taxon>Uroviricota</taxon>
        <taxon>Caudoviricetes</taxon>
    </lineage>
</organism>
<dbReference type="EMBL" id="BK014761">
    <property type="protein sequence ID" value="DAD74501.1"/>
    <property type="molecule type" value="Genomic_DNA"/>
</dbReference>
<reference evidence="1" key="1">
    <citation type="journal article" date="2021" name="Proc. Natl. Acad. Sci. U.S.A.">
        <title>A Catalog of Tens of Thousands of Viruses from Human Metagenomes Reveals Hidden Associations with Chronic Diseases.</title>
        <authorList>
            <person name="Tisza M.J."/>
            <person name="Buck C.B."/>
        </authorList>
    </citation>
    <scope>NUCLEOTIDE SEQUENCE</scope>
    <source>
        <strain evidence="1">CtPL34</strain>
    </source>
</reference>
<protein>
    <submittedName>
        <fullName evidence="1">Uncharacterized protein</fullName>
    </submittedName>
</protein>
<proteinExistence type="predicted"/>